<evidence type="ECO:0000313" key="2">
    <source>
        <dbReference type="Proteomes" id="UP000185924"/>
    </source>
</evidence>
<name>A0A1N6ZWR4_9BACT</name>
<dbReference type="SUPFAM" id="SSF50494">
    <property type="entry name" value="Trypsin-like serine proteases"/>
    <property type="match status" value="1"/>
</dbReference>
<dbReference type="PRINTS" id="PR00834">
    <property type="entry name" value="PROTEASES2C"/>
</dbReference>
<gene>
    <name evidence="1" type="ORF">SAMN05421545_3072</name>
</gene>
<sequence>MFDYRIYEQIERYLAGTMPAEEKAAFEALLLSDLRLADQVQEHRQVLQAMQQYGQRQQLRHKLSTIHTDMEAAEQGITSELTAWKVFFKKHAQTMAVAASVSLLSVFGTLWSVQQIKEPVQQQTARYIELRREVEKIKKEQRAIINGIASADATTPAPRTARFSGTGFAISPDGYIVTSSHVIQGADSILIENKAGLKFKVTEVHRNTDYDLSILKVEDPAFAGFSKLPYTFKTASSDLGERVYTLGFPREDIVFGEGSLSSASGFEGDTTSYQISIPLNPGNSGGPLLDDKGNIIGVINGKQAGQEGAAFAVKSSYLLQMVNEMKEREAGLAVSLPQQNNLNGTSRTQQLKKLQDYIFVVKVYN</sequence>
<dbReference type="AlphaFoldDB" id="A0A1N6ZWR4"/>
<keyword evidence="2" id="KW-1185">Reference proteome</keyword>
<dbReference type="EMBL" id="FTNM01000005">
    <property type="protein sequence ID" value="SIR31255.1"/>
    <property type="molecule type" value="Genomic_DNA"/>
</dbReference>
<dbReference type="OrthoDB" id="9766361at2"/>
<dbReference type="InterPro" id="IPR009003">
    <property type="entry name" value="Peptidase_S1_PA"/>
</dbReference>
<reference evidence="2" key="1">
    <citation type="submission" date="2017-01" db="EMBL/GenBank/DDBJ databases">
        <authorList>
            <person name="Varghese N."/>
            <person name="Submissions S."/>
        </authorList>
    </citation>
    <scope>NUCLEOTIDE SEQUENCE [LARGE SCALE GENOMIC DNA]</scope>
    <source>
        <strain evidence="2">DM9</strain>
    </source>
</reference>
<proteinExistence type="predicted"/>
<accession>A0A1N6ZWR4</accession>
<dbReference type="RefSeq" id="WP_076422743.1">
    <property type="nucleotide sequence ID" value="NZ_FTNM01000005.1"/>
</dbReference>
<evidence type="ECO:0000313" key="1">
    <source>
        <dbReference type="EMBL" id="SIR31255.1"/>
    </source>
</evidence>
<dbReference type="PANTHER" id="PTHR43019:SF23">
    <property type="entry name" value="PROTEASE DO-LIKE 5, CHLOROPLASTIC"/>
    <property type="match status" value="1"/>
</dbReference>
<dbReference type="PANTHER" id="PTHR43019">
    <property type="entry name" value="SERINE ENDOPROTEASE DEGS"/>
    <property type="match status" value="1"/>
</dbReference>
<dbReference type="Proteomes" id="UP000185924">
    <property type="component" value="Unassembled WGS sequence"/>
</dbReference>
<dbReference type="GO" id="GO:0006508">
    <property type="term" value="P:proteolysis"/>
    <property type="evidence" value="ECO:0007669"/>
    <property type="project" value="InterPro"/>
</dbReference>
<protein>
    <submittedName>
        <fullName evidence="1">Trypsin-like peptidase domain-containing protein</fullName>
    </submittedName>
</protein>
<dbReference type="Gene3D" id="2.40.10.10">
    <property type="entry name" value="Trypsin-like serine proteases"/>
    <property type="match status" value="2"/>
</dbReference>
<dbReference type="STRING" id="1077936.SAMN05421545_3072"/>
<dbReference type="GO" id="GO:0004252">
    <property type="term" value="F:serine-type endopeptidase activity"/>
    <property type="evidence" value="ECO:0007669"/>
    <property type="project" value="InterPro"/>
</dbReference>
<dbReference type="InterPro" id="IPR043504">
    <property type="entry name" value="Peptidase_S1_PA_chymotrypsin"/>
</dbReference>
<dbReference type="Pfam" id="PF13365">
    <property type="entry name" value="Trypsin_2"/>
    <property type="match status" value="1"/>
</dbReference>
<dbReference type="InterPro" id="IPR001940">
    <property type="entry name" value="Peptidase_S1C"/>
</dbReference>
<organism evidence="1 2">
    <name type="scientific">Pontibacter lucknowensis</name>
    <dbReference type="NCBI Taxonomy" id="1077936"/>
    <lineage>
        <taxon>Bacteria</taxon>
        <taxon>Pseudomonadati</taxon>
        <taxon>Bacteroidota</taxon>
        <taxon>Cytophagia</taxon>
        <taxon>Cytophagales</taxon>
        <taxon>Hymenobacteraceae</taxon>
        <taxon>Pontibacter</taxon>
    </lineage>
</organism>